<protein>
    <recommendedName>
        <fullName evidence="8">Glutathione S-transferase</fullName>
    </recommendedName>
</protein>
<comment type="caution">
    <text evidence="6">The sequence shown here is derived from an EMBL/GenBank/DDBJ whole genome shotgun (WGS) entry which is preliminary data.</text>
</comment>
<dbReference type="InterPro" id="IPR036249">
    <property type="entry name" value="Thioredoxin-like_sf"/>
</dbReference>
<dbReference type="Pfam" id="PF00043">
    <property type="entry name" value="GST_C"/>
    <property type="match status" value="1"/>
</dbReference>
<dbReference type="Gene3D" id="1.20.1050.10">
    <property type="match status" value="1"/>
</dbReference>
<organism evidence="6 7">
    <name type="scientific">Chlorella vulgaris</name>
    <name type="common">Green alga</name>
    <dbReference type="NCBI Taxonomy" id="3077"/>
    <lineage>
        <taxon>Eukaryota</taxon>
        <taxon>Viridiplantae</taxon>
        <taxon>Chlorophyta</taxon>
        <taxon>core chlorophytes</taxon>
        <taxon>Trebouxiophyceae</taxon>
        <taxon>Chlorellales</taxon>
        <taxon>Chlorellaceae</taxon>
        <taxon>Chlorella clade</taxon>
        <taxon>Chlorella</taxon>
    </lineage>
</organism>
<feature type="domain" description="GST C-terminal" evidence="5">
    <location>
        <begin position="98"/>
        <end position="221"/>
    </location>
</feature>
<dbReference type="EMBL" id="SIDB01000012">
    <property type="protein sequence ID" value="KAI3424936.1"/>
    <property type="molecule type" value="Genomic_DNA"/>
</dbReference>
<dbReference type="SFLD" id="SFLDG00358">
    <property type="entry name" value="Main_(cytGST)"/>
    <property type="match status" value="1"/>
</dbReference>
<dbReference type="InterPro" id="IPR004045">
    <property type="entry name" value="Glutathione_S-Trfase_N"/>
</dbReference>
<dbReference type="SUPFAM" id="SSF52833">
    <property type="entry name" value="Thioredoxin-like"/>
    <property type="match status" value="1"/>
</dbReference>
<evidence type="ECO:0000256" key="3">
    <source>
        <dbReference type="SAM" id="MobiDB-lite"/>
    </source>
</evidence>
<evidence type="ECO:0000259" key="5">
    <source>
        <dbReference type="PROSITE" id="PS50405"/>
    </source>
</evidence>
<dbReference type="Proteomes" id="UP001055712">
    <property type="component" value="Unassembled WGS sequence"/>
</dbReference>
<dbReference type="Pfam" id="PF02798">
    <property type="entry name" value="GST_N"/>
    <property type="match status" value="1"/>
</dbReference>
<evidence type="ECO:0008006" key="8">
    <source>
        <dbReference type="Google" id="ProtNLM"/>
    </source>
</evidence>
<dbReference type="InterPro" id="IPR004046">
    <property type="entry name" value="GST_C"/>
</dbReference>
<feature type="domain" description="GST N-terminal" evidence="4">
    <location>
        <begin position="8"/>
        <end position="93"/>
    </location>
</feature>
<dbReference type="InterPro" id="IPR036282">
    <property type="entry name" value="Glutathione-S-Trfase_C_sf"/>
</dbReference>
<accession>A0A9D4TGG9</accession>
<evidence type="ECO:0000313" key="7">
    <source>
        <dbReference type="Proteomes" id="UP001055712"/>
    </source>
</evidence>
<reference evidence="6" key="1">
    <citation type="journal article" date="2019" name="Plant J.">
        <title>Chlorella vulgaris genome assembly and annotation reveals the molecular basis for metabolic acclimation to high light conditions.</title>
        <authorList>
            <person name="Cecchin M."/>
            <person name="Marcolungo L."/>
            <person name="Rossato M."/>
            <person name="Girolomoni L."/>
            <person name="Cosentino E."/>
            <person name="Cuine S."/>
            <person name="Li-Beisson Y."/>
            <person name="Delledonne M."/>
            <person name="Ballottari M."/>
        </authorList>
    </citation>
    <scope>NUCLEOTIDE SEQUENCE</scope>
    <source>
        <strain evidence="6">211/11P</strain>
    </source>
</reference>
<dbReference type="OrthoDB" id="422574at2759"/>
<dbReference type="AlphaFoldDB" id="A0A9D4TGG9"/>
<comment type="similarity">
    <text evidence="1 2">Belongs to the GST superfamily.</text>
</comment>
<evidence type="ECO:0000256" key="2">
    <source>
        <dbReference type="RuleBase" id="RU003494"/>
    </source>
</evidence>
<dbReference type="InterPro" id="IPR040079">
    <property type="entry name" value="Glutathione_S-Trfase"/>
</dbReference>
<gene>
    <name evidence="6" type="ORF">D9Q98_008319</name>
</gene>
<feature type="region of interest" description="Disordered" evidence="3">
    <location>
        <begin position="231"/>
        <end position="250"/>
    </location>
</feature>
<evidence type="ECO:0000259" key="4">
    <source>
        <dbReference type="PROSITE" id="PS50404"/>
    </source>
</evidence>
<proteinExistence type="inferred from homology"/>
<dbReference type="SFLD" id="SFLDS00019">
    <property type="entry name" value="Glutathione_Transferase_(cytos"/>
    <property type="match status" value="1"/>
</dbReference>
<sequence>MAAAATQKAPITLYTAGTPNGWKASVCLEELGVPYTLHAIDLGSGEQKQDWYVDGINPNGRIPAIVDHSAGDLPVFESGAVLLYLAERDPERRLLPTDLRGRIETLSWLFWQVGGLGPMAGQADWFLLFAPERNEMGITRYTDEVHRLFGVMERRLEGRDWLAAGQYTIADIAAFTWVVLHEVWGISLATGYPRLNRWFEAIKARPAVQRGCNVPGPNWVLTNTEHWQGNLRKADARRKGSAPPSSKPQK</sequence>
<dbReference type="SFLD" id="SFLDG01151">
    <property type="entry name" value="Main.2:_Nu-like"/>
    <property type="match status" value="1"/>
</dbReference>
<evidence type="ECO:0000256" key="1">
    <source>
        <dbReference type="ARBA" id="ARBA00007409"/>
    </source>
</evidence>
<name>A0A9D4TGG9_CHLVU</name>
<keyword evidence="7" id="KW-1185">Reference proteome</keyword>
<reference evidence="6" key="2">
    <citation type="submission" date="2020-11" db="EMBL/GenBank/DDBJ databases">
        <authorList>
            <person name="Cecchin M."/>
            <person name="Marcolungo L."/>
            <person name="Rossato M."/>
            <person name="Girolomoni L."/>
            <person name="Cosentino E."/>
            <person name="Cuine S."/>
            <person name="Li-Beisson Y."/>
            <person name="Delledonne M."/>
            <person name="Ballottari M."/>
        </authorList>
    </citation>
    <scope>NUCLEOTIDE SEQUENCE</scope>
    <source>
        <strain evidence="6">211/11P</strain>
        <tissue evidence="6">Whole cell</tissue>
    </source>
</reference>
<dbReference type="CDD" id="cd03048">
    <property type="entry name" value="GST_N_Ure2p_like"/>
    <property type="match status" value="1"/>
</dbReference>
<dbReference type="Gene3D" id="3.40.30.10">
    <property type="entry name" value="Glutaredoxin"/>
    <property type="match status" value="1"/>
</dbReference>
<dbReference type="PROSITE" id="PS50404">
    <property type="entry name" value="GST_NTER"/>
    <property type="match status" value="1"/>
</dbReference>
<dbReference type="InterPro" id="IPR010987">
    <property type="entry name" value="Glutathione-S-Trfase_C-like"/>
</dbReference>
<dbReference type="PROSITE" id="PS50405">
    <property type="entry name" value="GST_CTER"/>
    <property type="match status" value="1"/>
</dbReference>
<dbReference type="SUPFAM" id="SSF47616">
    <property type="entry name" value="GST C-terminal domain-like"/>
    <property type="match status" value="1"/>
</dbReference>
<dbReference type="PANTHER" id="PTHR44051">
    <property type="entry name" value="GLUTATHIONE S-TRANSFERASE-RELATED"/>
    <property type="match status" value="1"/>
</dbReference>
<evidence type="ECO:0000313" key="6">
    <source>
        <dbReference type="EMBL" id="KAI3424936.1"/>
    </source>
</evidence>
<dbReference type="PANTHER" id="PTHR44051:SF8">
    <property type="entry name" value="GLUTATHIONE S-TRANSFERASE GSTA"/>
    <property type="match status" value="1"/>
</dbReference>